<keyword evidence="7" id="KW-0732">Signal</keyword>
<dbReference type="EMBL" id="CAJOBA010007874">
    <property type="protein sequence ID" value="CAF3814894.1"/>
    <property type="molecule type" value="Genomic_DNA"/>
</dbReference>
<dbReference type="GO" id="GO:0048185">
    <property type="term" value="F:activin binding"/>
    <property type="evidence" value="ECO:0007669"/>
    <property type="project" value="TreeGrafter"/>
</dbReference>
<organism evidence="15 19">
    <name type="scientific">Didymodactylos carnosus</name>
    <dbReference type="NCBI Taxonomy" id="1234261"/>
    <lineage>
        <taxon>Eukaryota</taxon>
        <taxon>Metazoa</taxon>
        <taxon>Spiralia</taxon>
        <taxon>Gnathifera</taxon>
        <taxon>Rotifera</taxon>
        <taxon>Eurotatoria</taxon>
        <taxon>Bdelloidea</taxon>
        <taxon>Philodinida</taxon>
        <taxon>Philodinidae</taxon>
        <taxon>Didymodactylos</taxon>
    </lineage>
</organism>
<dbReference type="AlphaFoldDB" id="A0A814BAE8"/>
<dbReference type="PROSITE" id="PS00108">
    <property type="entry name" value="PROTEIN_KINASE_ST"/>
    <property type="match status" value="1"/>
</dbReference>
<name>A0A814BAE8_9BILA</name>
<keyword evidence="13" id="KW-0675">Receptor</keyword>
<evidence type="ECO:0000256" key="12">
    <source>
        <dbReference type="ARBA" id="ARBA00023136"/>
    </source>
</evidence>
<evidence type="ECO:0000256" key="8">
    <source>
        <dbReference type="ARBA" id="ARBA00022741"/>
    </source>
</evidence>
<dbReference type="Proteomes" id="UP000677228">
    <property type="component" value="Unassembled WGS sequence"/>
</dbReference>
<protein>
    <recommendedName>
        <fullName evidence="3">receptor protein serine/threonine kinase</fullName>
        <ecNumber evidence="3">2.7.11.30</ecNumber>
    </recommendedName>
</protein>
<dbReference type="OrthoDB" id="547665at2759"/>
<keyword evidence="9" id="KW-0418">Kinase</keyword>
<dbReference type="Proteomes" id="UP000682733">
    <property type="component" value="Unassembled WGS sequence"/>
</dbReference>
<keyword evidence="8" id="KW-0547">Nucleotide-binding</keyword>
<evidence type="ECO:0000256" key="2">
    <source>
        <dbReference type="ARBA" id="ARBA00009605"/>
    </source>
</evidence>
<accession>A0A814BAE8</accession>
<keyword evidence="5" id="KW-0808">Transferase</keyword>
<gene>
    <name evidence="15" type="ORF">GPM918_LOCUS9816</name>
    <name evidence="16" type="ORF">OVA965_LOCUS16778</name>
    <name evidence="17" type="ORF">SRO942_LOCUS9823</name>
    <name evidence="18" type="ORF">TMI583_LOCUS16789</name>
</gene>
<evidence type="ECO:0000313" key="19">
    <source>
        <dbReference type="Proteomes" id="UP000663829"/>
    </source>
</evidence>
<dbReference type="InterPro" id="IPR000333">
    <property type="entry name" value="TGFB_receptor"/>
</dbReference>
<evidence type="ECO:0000313" key="16">
    <source>
        <dbReference type="EMBL" id="CAF1047015.1"/>
    </source>
</evidence>
<evidence type="ECO:0000259" key="14">
    <source>
        <dbReference type="PROSITE" id="PS50011"/>
    </source>
</evidence>
<dbReference type="PIRSF" id="PIRSF000654">
    <property type="entry name" value="Integrin-linked_kinase"/>
    <property type="match status" value="1"/>
</dbReference>
<evidence type="ECO:0000256" key="4">
    <source>
        <dbReference type="ARBA" id="ARBA00022527"/>
    </source>
</evidence>
<keyword evidence="19" id="KW-1185">Reference proteome</keyword>
<dbReference type="Proteomes" id="UP000663829">
    <property type="component" value="Unassembled WGS sequence"/>
</dbReference>
<dbReference type="GO" id="GO:0005524">
    <property type="term" value="F:ATP binding"/>
    <property type="evidence" value="ECO:0007669"/>
    <property type="project" value="UniProtKB-KW"/>
</dbReference>
<feature type="domain" description="Protein kinase" evidence="14">
    <location>
        <begin position="1"/>
        <end position="256"/>
    </location>
</feature>
<dbReference type="Pfam" id="PF00069">
    <property type="entry name" value="Pkinase"/>
    <property type="match status" value="1"/>
</dbReference>
<dbReference type="GO" id="GO:0048179">
    <property type="term" value="C:activin receptor complex"/>
    <property type="evidence" value="ECO:0007669"/>
    <property type="project" value="TreeGrafter"/>
</dbReference>
<dbReference type="PANTHER" id="PTHR23255">
    <property type="entry name" value="TRANSFORMING GROWTH FACTOR-BETA RECEPTOR TYPE I AND II"/>
    <property type="match status" value="1"/>
</dbReference>
<keyword evidence="4" id="KW-0723">Serine/threonine-protein kinase</keyword>
<keyword evidence="11" id="KW-1133">Transmembrane helix</keyword>
<dbReference type="Gene3D" id="1.10.510.10">
    <property type="entry name" value="Transferase(Phosphotransferase) domain 1"/>
    <property type="match status" value="1"/>
</dbReference>
<keyword evidence="10" id="KW-0067">ATP-binding</keyword>
<comment type="similarity">
    <text evidence="2">Belongs to the protein kinase superfamily. TKL Ser/Thr protein kinase family. TGFB receptor subfamily.</text>
</comment>
<evidence type="ECO:0000256" key="9">
    <source>
        <dbReference type="ARBA" id="ARBA00022777"/>
    </source>
</evidence>
<evidence type="ECO:0000256" key="7">
    <source>
        <dbReference type="ARBA" id="ARBA00022729"/>
    </source>
</evidence>
<keyword evidence="12" id="KW-0472">Membrane</keyword>
<reference evidence="15" key="1">
    <citation type="submission" date="2021-02" db="EMBL/GenBank/DDBJ databases">
        <authorList>
            <person name="Nowell W R."/>
        </authorList>
    </citation>
    <scope>NUCLEOTIDE SEQUENCE</scope>
</reference>
<dbReference type="PANTHER" id="PTHR23255:SF98">
    <property type="entry name" value="SERINE_THREONINE-PROTEIN KINASE RECEPTOR"/>
    <property type="match status" value="1"/>
</dbReference>
<evidence type="ECO:0000313" key="15">
    <source>
        <dbReference type="EMBL" id="CAF0924043.1"/>
    </source>
</evidence>
<dbReference type="InterPro" id="IPR008271">
    <property type="entry name" value="Ser/Thr_kinase_AS"/>
</dbReference>
<dbReference type="InterPro" id="IPR000719">
    <property type="entry name" value="Prot_kinase_dom"/>
</dbReference>
<dbReference type="InterPro" id="IPR011009">
    <property type="entry name" value="Kinase-like_dom_sf"/>
</dbReference>
<evidence type="ECO:0000256" key="11">
    <source>
        <dbReference type="ARBA" id="ARBA00022989"/>
    </source>
</evidence>
<dbReference type="SUPFAM" id="SSF56112">
    <property type="entry name" value="Protein kinase-like (PK-like)"/>
    <property type="match status" value="1"/>
</dbReference>
<proteinExistence type="inferred from homology"/>
<dbReference type="EMBL" id="CAJNOK010007861">
    <property type="protein sequence ID" value="CAF1047015.1"/>
    <property type="molecule type" value="Genomic_DNA"/>
</dbReference>
<keyword evidence="6" id="KW-0812">Transmembrane</keyword>
<dbReference type="SMART" id="SM00220">
    <property type="entry name" value="S_TKc"/>
    <property type="match status" value="1"/>
</dbReference>
<evidence type="ECO:0000256" key="5">
    <source>
        <dbReference type="ARBA" id="ARBA00022679"/>
    </source>
</evidence>
<evidence type="ECO:0000313" key="18">
    <source>
        <dbReference type="EMBL" id="CAF3814894.1"/>
    </source>
</evidence>
<evidence type="ECO:0000313" key="17">
    <source>
        <dbReference type="EMBL" id="CAF3703093.1"/>
    </source>
</evidence>
<dbReference type="GO" id="GO:0017002">
    <property type="term" value="F:activin receptor activity"/>
    <property type="evidence" value="ECO:0007669"/>
    <property type="project" value="TreeGrafter"/>
</dbReference>
<dbReference type="GO" id="GO:0071363">
    <property type="term" value="P:cellular response to growth factor stimulus"/>
    <property type="evidence" value="ECO:0007669"/>
    <property type="project" value="TreeGrafter"/>
</dbReference>
<comment type="caution">
    <text evidence="15">The sequence shown here is derived from an EMBL/GenBank/DDBJ whole genome shotgun (WGS) entry which is preliminary data.</text>
</comment>
<dbReference type="EMBL" id="CAJOBC010001867">
    <property type="protein sequence ID" value="CAF3703093.1"/>
    <property type="molecule type" value="Genomic_DNA"/>
</dbReference>
<evidence type="ECO:0000256" key="6">
    <source>
        <dbReference type="ARBA" id="ARBA00022692"/>
    </source>
</evidence>
<dbReference type="EC" id="2.7.11.30" evidence="3"/>
<evidence type="ECO:0000256" key="1">
    <source>
        <dbReference type="ARBA" id="ARBA00004479"/>
    </source>
</evidence>
<evidence type="ECO:0000256" key="3">
    <source>
        <dbReference type="ARBA" id="ARBA00012401"/>
    </source>
</evidence>
<dbReference type="EMBL" id="CAJNOQ010001866">
    <property type="protein sequence ID" value="CAF0924043.1"/>
    <property type="molecule type" value="Genomic_DNA"/>
</dbReference>
<evidence type="ECO:0000256" key="13">
    <source>
        <dbReference type="ARBA" id="ARBA00023170"/>
    </source>
</evidence>
<dbReference type="Proteomes" id="UP000681722">
    <property type="component" value="Unassembled WGS sequence"/>
</dbReference>
<sequence>MILWQNEVMILKTINNEAVIKYIFDGIYGVSYYLAIEYHEYGSLQKYLSMNTLSLRLCLDFLLSLANGLDYLHSEHYVESKLIKSTIVHRDIKSQNVLVKQNLQLCLADFGVALVLPETLTIKDFVQLGTIRYMAPELLEGVITYTREALCAVDIYALALVMWEIGTRCIDYPNVCDYQQPYDEYLKNSDEYKNRNVHLEHIHDVVLYKKLRPSINLTNVTNQVVLEIFNMIEECWLKDSDARMNARSVACKLKTLSAQIQS</sequence>
<evidence type="ECO:0000256" key="10">
    <source>
        <dbReference type="ARBA" id="ARBA00022840"/>
    </source>
</evidence>
<dbReference type="PROSITE" id="PS50011">
    <property type="entry name" value="PROTEIN_KINASE_DOM"/>
    <property type="match status" value="1"/>
</dbReference>
<comment type="subcellular location">
    <subcellularLocation>
        <location evidence="1">Membrane</location>
        <topology evidence="1">Single-pass type I membrane protein</topology>
    </subcellularLocation>
</comment>